<feature type="transmembrane region" description="Helical" evidence="2">
    <location>
        <begin position="159"/>
        <end position="178"/>
    </location>
</feature>
<evidence type="ECO:0000313" key="4">
    <source>
        <dbReference type="Proteomes" id="UP000094527"/>
    </source>
</evidence>
<dbReference type="Proteomes" id="UP000094527">
    <property type="component" value="Unassembled WGS sequence"/>
</dbReference>
<dbReference type="OrthoDB" id="17328at2759"/>
<comment type="caution">
    <text evidence="3">The sequence shown here is derived from an EMBL/GenBank/DDBJ whole genome shotgun (WGS) entry which is preliminary data.</text>
</comment>
<evidence type="ECO:0000313" key="3">
    <source>
        <dbReference type="EMBL" id="ODM98045.1"/>
    </source>
</evidence>
<dbReference type="PANTHER" id="PTHR20948">
    <property type="entry name" value="TRANSMEMBRANE PROTEIN 164"/>
    <property type="match status" value="1"/>
</dbReference>
<feature type="transmembrane region" description="Helical" evidence="2">
    <location>
        <begin position="136"/>
        <end position="153"/>
    </location>
</feature>
<dbReference type="Pfam" id="PF14808">
    <property type="entry name" value="TMEM164"/>
    <property type="match status" value="1"/>
</dbReference>
<accession>A0A1D2MZG5</accession>
<reference evidence="3 4" key="1">
    <citation type="journal article" date="2016" name="Genome Biol. Evol.">
        <title>Gene Family Evolution Reflects Adaptation to Soil Environmental Stressors in the Genome of the Collembolan Orchesella cincta.</title>
        <authorList>
            <person name="Faddeeva-Vakhrusheva A."/>
            <person name="Derks M.F."/>
            <person name="Anvar S.Y."/>
            <person name="Agamennone V."/>
            <person name="Suring W."/>
            <person name="Smit S."/>
            <person name="van Straalen N.M."/>
            <person name="Roelofs D."/>
        </authorList>
    </citation>
    <scope>NUCLEOTIDE SEQUENCE [LARGE SCALE GENOMIC DNA]</scope>
    <source>
        <tissue evidence="3">Mixed pool</tissue>
    </source>
</reference>
<feature type="transmembrane region" description="Helical" evidence="2">
    <location>
        <begin position="97"/>
        <end position="115"/>
    </location>
</feature>
<gene>
    <name evidence="3" type="ORF">Ocin01_08634</name>
</gene>
<evidence type="ECO:0000256" key="1">
    <source>
        <dbReference type="SAM" id="MobiDB-lite"/>
    </source>
</evidence>
<dbReference type="OMA" id="TMSRYSL"/>
<feature type="transmembrane region" description="Helical" evidence="2">
    <location>
        <begin position="248"/>
        <end position="271"/>
    </location>
</feature>
<organism evidence="3 4">
    <name type="scientific">Orchesella cincta</name>
    <name type="common">Springtail</name>
    <name type="synonym">Podura cincta</name>
    <dbReference type="NCBI Taxonomy" id="48709"/>
    <lineage>
        <taxon>Eukaryota</taxon>
        <taxon>Metazoa</taxon>
        <taxon>Ecdysozoa</taxon>
        <taxon>Arthropoda</taxon>
        <taxon>Hexapoda</taxon>
        <taxon>Collembola</taxon>
        <taxon>Entomobryomorpha</taxon>
        <taxon>Entomobryoidea</taxon>
        <taxon>Orchesellidae</taxon>
        <taxon>Orchesellinae</taxon>
        <taxon>Orchesella</taxon>
    </lineage>
</organism>
<name>A0A1D2MZG5_ORCCI</name>
<feature type="transmembrane region" description="Helical" evidence="2">
    <location>
        <begin position="190"/>
        <end position="212"/>
    </location>
</feature>
<evidence type="ECO:0000256" key="2">
    <source>
        <dbReference type="SAM" id="Phobius"/>
    </source>
</evidence>
<keyword evidence="2" id="KW-0472">Membrane</keyword>
<keyword evidence="2" id="KW-1133">Transmembrane helix</keyword>
<keyword evidence="4" id="KW-1185">Reference proteome</keyword>
<proteinExistence type="predicted"/>
<protein>
    <submittedName>
        <fullName evidence="3">Transmembrane protein</fullName>
    </submittedName>
</protein>
<dbReference type="EMBL" id="LJIJ01000387">
    <property type="protein sequence ID" value="ODM98045.1"/>
    <property type="molecule type" value="Genomic_DNA"/>
</dbReference>
<feature type="transmembrane region" description="Helical" evidence="2">
    <location>
        <begin position="299"/>
        <end position="321"/>
    </location>
</feature>
<dbReference type="InterPro" id="IPR026508">
    <property type="entry name" value="TMEM164"/>
</dbReference>
<dbReference type="AlphaFoldDB" id="A0A1D2MZG5"/>
<keyword evidence="2 3" id="KW-0812">Transmembrane</keyword>
<dbReference type="PANTHER" id="PTHR20948:SF2">
    <property type="entry name" value="TRANSMEMBRANE PROTEIN 164"/>
    <property type="match status" value="1"/>
</dbReference>
<feature type="region of interest" description="Disordered" evidence="1">
    <location>
        <begin position="1"/>
        <end position="24"/>
    </location>
</feature>
<sequence length="359" mass="40611">MKGEPSSQWPGVEGSRNSDRSSSKLYCDRERVEDIISSVAFVSCQPSDWTLSKPEKMPSQGYTIAVIKDWLVGGVDFTLAGNGGPVCTEFTSATRRYVEFMVGVAFAMILGTWAYKNCSLPEYRSSARRDRTGRKLLLVIVSLVFGMEVAYKFSTRTVIFLLNPCHVITAIQIYLLAAAPSRLVTAIFRIHINFLNGALLALLFPVTNTLFLPFETEIYFIQHFMMLVTPYYLMRIGGAYTIEKLSDFSWTFGGYAIMILYHFLFLFPIALPLEVNLSQVLCPAISDPFYGPDYRLWTLIHQALFVPALCKIYCATATFFITKFPWTRCKSNIDHDLTLLTTVETKNGIKVCHHCNCEM</sequence>
<feature type="transmembrane region" description="Helical" evidence="2">
    <location>
        <begin position="218"/>
        <end position="236"/>
    </location>
</feature>